<protein>
    <submittedName>
        <fullName evidence="2">PAS domain-containing protein</fullName>
    </submittedName>
</protein>
<dbReference type="EMBL" id="VWRS01000001">
    <property type="protein sequence ID" value="KAA5828002.1"/>
    <property type="molecule type" value="Genomic_DNA"/>
</dbReference>
<evidence type="ECO:0000259" key="1">
    <source>
        <dbReference type="Pfam" id="PF13426"/>
    </source>
</evidence>
<dbReference type="SUPFAM" id="SSF55785">
    <property type="entry name" value="PYP-like sensor domain (PAS domain)"/>
    <property type="match status" value="1"/>
</dbReference>
<reference evidence="2" key="3">
    <citation type="submission" date="2019-09" db="EMBL/GenBank/DDBJ databases">
        <authorList>
            <person name="Zhang D.-C."/>
        </authorList>
    </citation>
    <scope>NUCLEOTIDE SEQUENCE</scope>
    <source>
        <strain evidence="2">RU-4-M-4</strain>
    </source>
</reference>
<evidence type="ECO:0000313" key="3">
    <source>
        <dbReference type="EMBL" id="TSJ82247.1"/>
    </source>
</evidence>
<dbReference type="CDD" id="cd00130">
    <property type="entry name" value="PAS"/>
    <property type="match status" value="1"/>
</dbReference>
<dbReference type="NCBIfam" id="TIGR00229">
    <property type="entry name" value="sensory_box"/>
    <property type="match status" value="1"/>
</dbReference>
<dbReference type="OrthoDB" id="9759607at2"/>
<sequence>MSPTRHIKSLKILMKPWLILLKLNKYSMQAIKHYMWRTNPEIAISEFIKSNVAVSVSDKLGRIVYANDRFCTITESKESELLGVVNRLFVSDIRKDPFYKELWKTIENGQVWKGILSSKTKTGKQFELESTIVPTKDNEGNIESFVSMYLDVSNKVECH</sequence>
<keyword evidence="4" id="KW-1185">Reference proteome</keyword>
<dbReference type="EMBL" id="VMBF01000001">
    <property type="protein sequence ID" value="TSJ82247.1"/>
    <property type="molecule type" value="Genomic_DNA"/>
</dbReference>
<reference evidence="3 4" key="2">
    <citation type="submission" date="2019-07" db="EMBL/GenBank/DDBJ databases">
        <title>Algibacter marinivivus sp. nov., isolated from the surface of a marine red alga.</title>
        <authorList>
            <person name="Zhong X."/>
            <person name="Xu W."/>
            <person name="Zhang Y."/>
            <person name="Zhang Q."/>
            <person name="Du Z."/>
        </authorList>
    </citation>
    <scope>NUCLEOTIDE SEQUENCE [LARGE SCALE GENOMIC DNA]</scope>
    <source>
        <strain evidence="3 4">RU-4-M-4</strain>
    </source>
</reference>
<evidence type="ECO:0000313" key="5">
    <source>
        <dbReference type="Proteomes" id="UP000322315"/>
    </source>
</evidence>
<name>A0A5M7BF66_9FLAO</name>
<comment type="caution">
    <text evidence="2">The sequence shown here is derived from an EMBL/GenBank/DDBJ whole genome shotgun (WGS) entry which is preliminary data.</text>
</comment>
<gene>
    <name evidence="2" type="ORF">F2B50_03990</name>
    <name evidence="3" type="ORF">FPF71_03990</name>
</gene>
<evidence type="ECO:0000313" key="2">
    <source>
        <dbReference type="EMBL" id="KAA5828002.1"/>
    </source>
</evidence>
<dbReference type="Proteomes" id="UP000315145">
    <property type="component" value="Unassembled WGS sequence"/>
</dbReference>
<evidence type="ECO:0000313" key="4">
    <source>
        <dbReference type="Proteomes" id="UP000315145"/>
    </source>
</evidence>
<feature type="domain" description="PAS" evidence="1">
    <location>
        <begin position="52"/>
        <end position="153"/>
    </location>
</feature>
<dbReference type="InterPro" id="IPR000014">
    <property type="entry name" value="PAS"/>
</dbReference>
<dbReference type="Gene3D" id="3.30.450.20">
    <property type="entry name" value="PAS domain"/>
    <property type="match status" value="1"/>
</dbReference>
<dbReference type="Proteomes" id="UP000322315">
    <property type="component" value="Unassembled WGS sequence"/>
</dbReference>
<dbReference type="Pfam" id="PF13426">
    <property type="entry name" value="PAS_9"/>
    <property type="match status" value="1"/>
</dbReference>
<reference evidence="2 5" key="1">
    <citation type="journal article" date="2015" name="Int. J. Syst. Evol. Microbiol.">
        <title>Algibacter amylolyticus sp. nov., isolated from intertidal sediment.</title>
        <authorList>
            <person name="Zhang D.C."/>
            <person name="Wu J."/>
            <person name="Neuner K."/>
            <person name="Yao J."/>
            <person name="Margesin R."/>
        </authorList>
    </citation>
    <scope>NUCLEOTIDE SEQUENCE [LARGE SCALE GENOMIC DNA]</scope>
    <source>
        <strain evidence="2 5">RU-4-M-4</strain>
    </source>
</reference>
<dbReference type="AlphaFoldDB" id="A0A5M7BF66"/>
<accession>A0A5M7BF66</accession>
<dbReference type="InterPro" id="IPR035965">
    <property type="entry name" value="PAS-like_dom_sf"/>
</dbReference>
<proteinExistence type="predicted"/>
<organism evidence="2 5">
    <name type="scientific">Algibacter amylolyticus</name>
    <dbReference type="NCBI Taxonomy" id="1608400"/>
    <lineage>
        <taxon>Bacteria</taxon>
        <taxon>Pseudomonadati</taxon>
        <taxon>Bacteroidota</taxon>
        <taxon>Flavobacteriia</taxon>
        <taxon>Flavobacteriales</taxon>
        <taxon>Flavobacteriaceae</taxon>
        <taxon>Algibacter</taxon>
    </lineage>
</organism>